<keyword evidence="2" id="KW-0560">Oxidoreductase</keyword>
<dbReference type="PROSITE" id="PS50846">
    <property type="entry name" value="HMA_2"/>
    <property type="match status" value="1"/>
</dbReference>
<dbReference type="GO" id="GO:0046872">
    <property type="term" value="F:metal ion binding"/>
    <property type="evidence" value="ECO:0007669"/>
    <property type="project" value="InterPro"/>
</dbReference>
<dbReference type="OrthoDB" id="692882at2759"/>
<dbReference type="SUPFAM" id="SSF51735">
    <property type="entry name" value="NAD(P)-binding Rossmann-fold domains"/>
    <property type="match status" value="1"/>
</dbReference>
<dbReference type="EMBL" id="JRKL02005441">
    <property type="protein sequence ID" value="KAF3950465.1"/>
    <property type="molecule type" value="Genomic_DNA"/>
</dbReference>
<dbReference type="PANTHER" id="PTHR43180">
    <property type="entry name" value="3-OXOACYL-(ACYL-CARRIER-PROTEIN) REDUCTASE (AFU_ORTHOLOGUE AFUA_6G11210)"/>
    <property type="match status" value="1"/>
</dbReference>
<sequence>MVFGFHFRFPTHILTSSTMGSFSLLSAAARRLEGKVALITGGSSGIGESTARLFSKHGAKVVIADIQDELGHSVCEELNPKSTSFVHCDVTKEIDVENAVNHAVSKYGKLDIMYNNAGIVGVAKPNILDNTKAEFEQVVSVNHETDDMTRTTLSSHEEKLTPNLKYLKSQYNLETDQVEPASLDTKTFALSSKTRLFCQAFHNMKQKIVIKVQVRCDKCRSKAMKVAAGTDGVMSVSLQGVDRDQVVVIGERVDAACLTNTLRKKVGYARLETVEEVKDKPAGEKKDEKKDGGDKKKEDKKDGDGKKDPPPFQCIMPPPCCPPQFESYRVVYEPYGSEPNCTIM</sequence>
<dbReference type="AlphaFoldDB" id="A0A8J4QIV1"/>
<dbReference type="Proteomes" id="UP000737018">
    <property type="component" value="Unassembled WGS sequence"/>
</dbReference>
<comment type="caution">
    <text evidence="5">The sequence shown here is derived from an EMBL/GenBank/DDBJ whole genome shotgun (WGS) entry which is preliminary data.</text>
</comment>
<dbReference type="InterPro" id="IPR006121">
    <property type="entry name" value="HMA_dom"/>
</dbReference>
<dbReference type="Gene3D" id="3.40.50.720">
    <property type="entry name" value="NAD(P)-binding Rossmann-like Domain"/>
    <property type="match status" value="1"/>
</dbReference>
<dbReference type="InterPro" id="IPR002347">
    <property type="entry name" value="SDR_fam"/>
</dbReference>
<evidence type="ECO:0000256" key="3">
    <source>
        <dbReference type="SAM" id="MobiDB-lite"/>
    </source>
</evidence>
<dbReference type="PANTHER" id="PTHR43180:SF30">
    <property type="entry name" value="MOMILACTONE A SYNTHASE"/>
    <property type="match status" value="1"/>
</dbReference>
<gene>
    <name evidence="5" type="ORF">CMV_023790</name>
</gene>
<reference evidence="5" key="1">
    <citation type="submission" date="2020-03" db="EMBL/GenBank/DDBJ databases">
        <title>Castanea mollissima Vanexum genome sequencing.</title>
        <authorList>
            <person name="Staton M."/>
        </authorList>
    </citation>
    <scope>NUCLEOTIDE SEQUENCE</scope>
    <source>
        <tissue evidence="5">Leaf</tissue>
    </source>
</reference>
<keyword evidence="6" id="KW-1185">Reference proteome</keyword>
<name>A0A8J4QIV1_9ROSI</name>
<evidence type="ECO:0000256" key="2">
    <source>
        <dbReference type="ARBA" id="ARBA00023002"/>
    </source>
</evidence>
<feature type="region of interest" description="Disordered" evidence="3">
    <location>
        <begin position="277"/>
        <end position="316"/>
    </location>
</feature>
<proteinExistence type="inferred from homology"/>
<dbReference type="PRINTS" id="PR00081">
    <property type="entry name" value="GDHRDH"/>
</dbReference>
<dbReference type="InterPro" id="IPR036291">
    <property type="entry name" value="NAD(P)-bd_dom_sf"/>
</dbReference>
<protein>
    <recommendedName>
        <fullName evidence="4">HMA domain-containing protein</fullName>
    </recommendedName>
</protein>
<dbReference type="Gene3D" id="3.30.70.100">
    <property type="match status" value="1"/>
</dbReference>
<feature type="compositionally biased region" description="Basic and acidic residues" evidence="3">
    <location>
        <begin position="277"/>
        <end position="309"/>
    </location>
</feature>
<comment type="similarity">
    <text evidence="1">Belongs to the short-chain dehydrogenases/reductases (SDR) family.</text>
</comment>
<accession>A0A8J4QIV1</accession>
<evidence type="ECO:0000313" key="6">
    <source>
        <dbReference type="Proteomes" id="UP000737018"/>
    </source>
</evidence>
<evidence type="ECO:0000256" key="1">
    <source>
        <dbReference type="ARBA" id="ARBA00006484"/>
    </source>
</evidence>
<dbReference type="GO" id="GO:0016491">
    <property type="term" value="F:oxidoreductase activity"/>
    <property type="evidence" value="ECO:0007669"/>
    <property type="project" value="UniProtKB-KW"/>
</dbReference>
<dbReference type="Pfam" id="PF00106">
    <property type="entry name" value="adh_short"/>
    <property type="match status" value="1"/>
</dbReference>
<evidence type="ECO:0000259" key="4">
    <source>
        <dbReference type="PROSITE" id="PS50846"/>
    </source>
</evidence>
<evidence type="ECO:0000313" key="5">
    <source>
        <dbReference type="EMBL" id="KAF3950465.1"/>
    </source>
</evidence>
<feature type="domain" description="HMA" evidence="4">
    <location>
        <begin position="205"/>
        <end position="274"/>
    </location>
</feature>
<organism evidence="5 6">
    <name type="scientific">Castanea mollissima</name>
    <name type="common">Chinese chestnut</name>
    <dbReference type="NCBI Taxonomy" id="60419"/>
    <lineage>
        <taxon>Eukaryota</taxon>
        <taxon>Viridiplantae</taxon>
        <taxon>Streptophyta</taxon>
        <taxon>Embryophyta</taxon>
        <taxon>Tracheophyta</taxon>
        <taxon>Spermatophyta</taxon>
        <taxon>Magnoliopsida</taxon>
        <taxon>eudicotyledons</taxon>
        <taxon>Gunneridae</taxon>
        <taxon>Pentapetalae</taxon>
        <taxon>rosids</taxon>
        <taxon>fabids</taxon>
        <taxon>Fagales</taxon>
        <taxon>Fagaceae</taxon>
        <taxon>Castanea</taxon>
    </lineage>
</organism>